<dbReference type="GO" id="GO:0005829">
    <property type="term" value="C:cytosol"/>
    <property type="evidence" value="ECO:0007669"/>
    <property type="project" value="TreeGrafter"/>
</dbReference>
<dbReference type="GO" id="GO:0008713">
    <property type="term" value="F:ADP-heptose-lipopolysaccharide heptosyltransferase activity"/>
    <property type="evidence" value="ECO:0007669"/>
    <property type="project" value="TreeGrafter"/>
</dbReference>
<dbReference type="AlphaFoldDB" id="A0A4P7XHT6"/>
<gene>
    <name evidence="3" type="ORF">soil367_08910</name>
</gene>
<keyword evidence="2 3" id="KW-0808">Transferase</keyword>
<name>A0A4P7XHT6_9ALTE</name>
<evidence type="ECO:0000256" key="1">
    <source>
        <dbReference type="ARBA" id="ARBA00022676"/>
    </source>
</evidence>
<organism evidence="3 4">
    <name type="scientific">Hydrocarboniclastica marina</name>
    <dbReference type="NCBI Taxonomy" id="2259620"/>
    <lineage>
        <taxon>Bacteria</taxon>
        <taxon>Pseudomonadati</taxon>
        <taxon>Pseudomonadota</taxon>
        <taxon>Gammaproteobacteria</taxon>
        <taxon>Alteromonadales</taxon>
        <taxon>Alteromonadaceae</taxon>
        <taxon>Hydrocarboniclastica</taxon>
    </lineage>
</organism>
<dbReference type="CDD" id="cd03789">
    <property type="entry name" value="GT9_LPS_heptosyltransferase"/>
    <property type="match status" value="1"/>
</dbReference>
<dbReference type="EMBL" id="CP031093">
    <property type="protein sequence ID" value="QCF26034.1"/>
    <property type="molecule type" value="Genomic_DNA"/>
</dbReference>
<dbReference type="InterPro" id="IPR051199">
    <property type="entry name" value="LPS_LOS_Heptosyltrfase"/>
</dbReference>
<evidence type="ECO:0000256" key="2">
    <source>
        <dbReference type="ARBA" id="ARBA00022679"/>
    </source>
</evidence>
<evidence type="ECO:0000313" key="3">
    <source>
        <dbReference type="EMBL" id="QCF26034.1"/>
    </source>
</evidence>
<dbReference type="SUPFAM" id="SSF53756">
    <property type="entry name" value="UDP-Glycosyltransferase/glycogen phosphorylase"/>
    <property type="match status" value="1"/>
</dbReference>
<dbReference type="InterPro" id="IPR002201">
    <property type="entry name" value="Glyco_trans_9"/>
</dbReference>
<dbReference type="Pfam" id="PF01075">
    <property type="entry name" value="Glyco_transf_9"/>
    <property type="match status" value="1"/>
</dbReference>
<accession>A0A4P7XHT6</accession>
<dbReference type="PANTHER" id="PTHR30160:SF1">
    <property type="entry name" value="LIPOPOLYSACCHARIDE 1,2-N-ACETYLGLUCOSAMINETRANSFERASE-RELATED"/>
    <property type="match status" value="1"/>
</dbReference>
<protein>
    <submittedName>
        <fullName evidence="3">Glycosyltransferase family 9 protein</fullName>
    </submittedName>
</protein>
<dbReference type="PANTHER" id="PTHR30160">
    <property type="entry name" value="TETRAACYLDISACCHARIDE 4'-KINASE-RELATED"/>
    <property type="match status" value="1"/>
</dbReference>
<evidence type="ECO:0000313" key="4">
    <source>
        <dbReference type="Proteomes" id="UP000298049"/>
    </source>
</evidence>
<sequence length="364" mass="41155">MDVVVRFETMAETAILDPAELRQLKKVLVIQLGPFGDGLLTTSYFETLKKVLPQVELHYLIKAPYHHSVKRHPFIDRLIVIPQGSGLQYLRNRIDVIRAIRHENYDLVIDQQNKPSSRYITWLSRARWRLGYTGRHLIPAYNLMTPKGPKIYTASRRFDILKPLGIEKTAYKLYFPIPDEDQARMDRWLSSQGLTADNTVVVSPGSRQSRKKWLTENYAQLADLIQQRLDKRIVILWAGSERPDADRMAALMETTPVIAPQTSLEEAAALLKRCCLLLCNDSGLNHIAVTTQTQTLAIFGNTSPARWSPASEFSHHHHLRAPVPGEVQGNDFQITPELAFSRVSELLGADEKSGFGRPPASQSA</sequence>
<dbReference type="GO" id="GO:0009244">
    <property type="term" value="P:lipopolysaccharide core region biosynthetic process"/>
    <property type="evidence" value="ECO:0007669"/>
    <property type="project" value="TreeGrafter"/>
</dbReference>
<proteinExistence type="predicted"/>
<keyword evidence="4" id="KW-1185">Reference proteome</keyword>
<keyword evidence="1" id="KW-0328">Glycosyltransferase</keyword>
<dbReference type="Proteomes" id="UP000298049">
    <property type="component" value="Chromosome"/>
</dbReference>
<dbReference type="Gene3D" id="3.40.50.2000">
    <property type="entry name" value="Glycogen Phosphorylase B"/>
    <property type="match status" value="2"/>
</dbReference>
<dbReference type="KEGG" id="hmi:soil367_08910"/>
<reference evidence="3 4" key="1">
    <citation type="submission" date="2018-07" db="EMBL/GenBank/DDBJ databases">
        <title>Marsedoiliclastica nanhaica gen. nov. sp. nov., a novel marine hydrocarbonoclastic bacterium isolated from an in-situ enriched hydrocarbon-degrading consortium in deep-sea sediment.</title>
        <authorList>
            <person name="Dong C."/>
            <person name="Ma T."/>
            <person name="Liu R."/>
            <person name="Shao Z."/>
        </authorList>
    </citation>
    <scope>NUCLEOTIDE SEQUENCE [LARGE SCALE GENOMIC DNA]</scope>
    <source>
        <strain evidence="4">soil36-7</strain>
    </source>
</reference>